<gene>
    <name evidence="2" type="ORF">LY89DRAFT_727701</name>
</gene>
<dbReference type="AlphaFoldDB" id="A0A194XXX3"/>
<accession>A0A194XXX3</accession>
<dbReference type="Pfam" id="PF06985">
    <property type="entry name" value="HET"/>
    <property type="match status" value="1"/>
</dbReference>
<protein>
    <submittedName>
        <fullName evidence="2">HET-domain-containing protein</fullName>
    </submittedName>
</protein>
<dbReference type="KEGG" id="psco:LY89DRAFT_727701"/>
<dbReference type="OrthoDB" id="5125733at2759"/>
<dbReference type="RefSeq" id="XP_018079037.1">
    <property type="nucleotide sequence ID" value="XM_018219185.1"/>
</dbReference>
<feature type="domain" description="Heterokaryon incompatibility" evidence="1">
    <location>
        <begin position="230"/>
        <end position="369"/>
    </location>
</feature>
<evidence type="ECO:0000259" key="1">
    <source>
        <dbReference type="Pfam" id="PF06985"/>
    </source>
</evidence>
<dbReference type="PANTHER" id="PTHR33112">
    <property type="entry name" value="DOMAIN PROTEIN, PUTATIVE-RELATED"/>
    <property type="match status" value="1"/>
</dbReference>
<sequence length="684" mass="77719">MFHNAETKPPVKQRVFTNLGAGCGLLLALLVALSSPAWYPLLALYNFLSPDFEESLIKGYKRPVIGLKLCWRCKALKYRLWEKTRHHPNYSRLRSSAASGCWLCQAIDYQWGVALQDHNQPPVLTDPSELRMGKTPHLLLWFVDHTITASGYLDDLRGSDYYQYIYGPQPRALQEDPSSRPTFDLIDGWLSLCNRSHHCYQGEHSFPTRVVDVSGSSPRLVIGDGIDAPYITLSHCWGNVQPLITTRETLDDRLEEITFQSLPELFQDAVFITRQLGIRYLWIDSLCIVQDCEDDWAREASKMGNVYRHAYLTIFALDAPNSHHRILSCRPRAAEKDISVEEVELLAVGDKHAIFKQSPLCHRAWALQERLLSPRVLFYSKTEIFWECLACTAREGSKRIKAYRPSEYSYTSYECPDVKNCLIIPRGDSPSMPLSPPSDWYIIVVEYTRCYLTKPTDKLPALSGLAAIFQANTGYSYMAGLWQEDFRDGLLWYVDYTQNQVRHTGTENPGPSWSWVSSCRPVLYVTVTGSRSSARYAPHRDPKLVGSISTQKKTSNPMGEVLYDSVTVEADFEILELLNDGLGISICDSTGTKVTLFLDDCNAVHQPGTQCLGLFLTTRDVHSPNYGRDNDVGSRFSGISWTYFLVIVQDPKRSGCWNRIGLARCSESRRLFLQDTERMAFELV</sequence>
<dbReference type="InterPro" id="IPR010730">
    <property type="entry name" value="HET"/>
</dbReference>
<proteinExistence type="predicted"/>
<dbReference type="GeneID" id="28828911"/>
<dbReference type="PANTHER" id="PTHR33112:SF9">
    <property type="entry name" value="HETEROKARYON INCOMPATIBILITY DOMAIN-CONTAINING PROTEIN"/>
    <property type="match status" value="1"/>
</dbReference>
<organism evidence="2 3">
    <name type="scientific">Mollisia scopiformis</name>
    <name type="common">Conifer needle endophyte fungus</name>
    <name type="synonym">Phialocephala scopiformis</name>
    <dbReference type="NCBI Taxonomy" id="149040"/>
    <lineage>
        <taxon>Eukaryota</taxon>
        <taxon>Fungi</taxon>
        <taxon>Dikarya</taxon>
        <taxon>Ascomycota</taxon>
        <taxon>Pezizomycotina</taxon>
        <taxon>Leotiomycetes</taxon>
        <taxon>Helotiales</taxon>
        <taxon>Mollisiaceae</taxon>
        <taxon>Mollisia</taxon>
    </lineage>
</organism>
<dbReference type="InParanoid" id="A0A194XXX3"/>
<dbReference type="EMBL" id="KQ947404">
    <property type="protein sequence ID" value="KUJ24682.1"/>
    <property type="molecule type" value="Genomic_DNA"/>
</dbReference>
<evidence type="ECO:0000313" key="2">
    <source>
        <dbReference type="EMBL" id="KUJ24682.1"/>
    </source>
</evidence>
<reference evidence="2 3" key="1">
    <citation type="submission" date="2015-10" db="EMBL/GenBank/DDBJ databases">
        <title>Full genome of DAOMC 229536 Phialocephala scopiformis, a fungal endophyte of spruce producing the potent anti-insectan compound rugulosin.</title>
        <authorList>
            <consortium name="DOE Joint Genome Institute"/>
            <person name="Walker A.K."/>
            <person name="Frasz S.L."/>
            <person name="Seifert K.A."/>
            <person name="Miller J.D."/>
            <person name="Mondo S.J."/>
            <person name="Labutti K."/>
            <person name="Lipzen A."/>
            <person name="Dockter R."/>
            <person name="Kennedy M."/>
            <person name="Grigoriev I.V."/>
            <person name="Spatafora J.W."/>
        </authorList>
    </citation>
    <scope>NUCLEOTIDE SEQUENCE [LARGE SCALE GENOMIC DNA]</scope>
    <source>
        <strain evidence="2 3">CBS 120377</strain>
    </source>
</reference>
<keyword evidence="3" id="KW-1185">Reference proteome</keyword>
<dbReference type="Proteomes" id="UP000070700">
    <property type="component" value="Unassembled WGS sequence"/>
</dbReference>
<evidence type="ECO:0000313" key="3">
    <source>
        <dbReference type="Proteomes" id="UP000070700"/>
    </source>
</evidence>
<name>A0A194XXX3_MOLSC</name>